<evidence type="ECO:0000313" key="3">
    <source>
        <dbReference type="Proteomes" id="UP001209878"/>
    </source>
</evidence>
<reference evidence="2" key="1">
    <citation type="journal article" date="2023" name="Mol. Biol. Evol.">
        <title>Third-Generation Sequencing Reveals the Adaptive Role of the Epigenome in Three Deep-Sea Polychaetes.</title>
        <authorList>
            <person name="Perez M."/>
            <person name="Aroh O."/>
            <person name="Sun Y."/>
            <person name="Lan Y."/>
            <person name="Juniper S.K."/>
            <person name="Young C.R."/>
            <person name="Angers B."/>
            <person name="Qian P.Y."/>
        </authorList>
    </citation>
    <scope>NUCLEOTIDE SEQUENCE</scope>
    <source>
        <strain evidence="2">R07B-5</strain>
    </source>
</reference>
<feature type="compositionally biased region" description="Basic and acidic residues" evidence="1">
    <location>
        <begin position="1"/>
        <end position="16"/>
    </location>
</feature>
<feature type="compositionally biased region" description="Basic residues" evidence="1">
    <location>
        <begin position="257"/>
        <end position="276"/>
    </location>
</feature>
<dbReference type="AlphaFoldDB" id="A0AAD9NNB7"/>
<organism evidence="2 3">
    <name type="scientific">Ridgeia piscesae</name>
    <name type="common">Tubeworm</name>
    <dbReference type="NCBI Taxonomy" id="27915"/>
    <lineage>
        <taxon>Eukaryota</taxon>
        <taxon>Metazoa</taxon>
        <taxon>Spiralia</taxon>
        <taxon>Lophotrochozoa</taxon>
        <taxon>Annelida</taxon>
        <taxon>Polychaeta</taxon>
        <taxon>Sedentaria</taxon>
        <taxon>Canalipalpata</taxon>
        <taxon>Sabellida</taxon>
        <taxon>Siboglinidae</taxon>
        <taxon>Ridgeia</taxon>
    </lineage>
</organism>
<name>A0AAD9NNB7_RIDPI</name>
<proteinExistence type="predicted"/>
<feature type="compositionally biased region" description="Basic and acidic residues" evidence="1">
    <location>
        <begin position="187"/>
        <end position="212"/>
    </location>
</feature>
<feature type="compositionally biased region" description="Basic residues" evidence="1">
    <location>
        <begin position="214"/>
        <end position="228"/>
    </location>
</feature>
<feature type="region of interest" description="Disordered" evidence="1">
    <location>
        <begin position="1"/>
        <end position="23"/>
    </location>
</feature>
<accession>A0AAD9NNB7</accession>
<feature type="region of interest" description="Disordered" evidence="1">
    <location>
        <begin position="187"/>
        <end position="343"/>
    </location>
</feature>
<gene>
    <name evidence="2" type="ORF">NP493_667g01070</name>
</gene>
<feature type="compositionally biased region" description="Basic and acidic residues" evidence="1">
    <location>
        <begin position="277"/>
        <end position="308"/>
    </location>
</feature>
<dbReference type="Proteomes" id="UP001209878">
    <property type="component" value="Unassembled WGS sequence"/>
</dbReference>
<keyword evidence="3" id="KW-1185">Reference proteome</keyword>
<evidence type="ECO:0000256" key="1">
    <source>
        <dbReference type="SAM" id="MobiDB-lite"/>
    </source>
</evidence>
<feature type="compositionally biased region" description="Basic and acidic residues" evidence="1">
    <location>
        <begin position="229"/>
        <end position="238"/>
    </location>
</feature>
<protein>
    <recommendedName>
        <fullName evidence="4">CHHC U11-48K-type domain-containing protein</fullName>
    </recommendedName>
</protein>
<dbReference type="EMBL" id="JAODUO010000666">
    <property type="protein sequence ID" value="KAK2176365.1"/>
    <property type="molecule type" value="Genomic_DNA"/>
</dbReference>
<evidence type="ECO:0008006" key="4">
    <source>
        <dbReference type="Google" id="ProtNLM"/>
    </source>
</evidence>
<feature type="compositionally biased region" description="Basic and acidic residues" evidence="1">
    <location>
        <begin position="323"/>
        <end position="343"/>
    </location>
</feature>
<sequence length="343" mass="40803">MLCPPRDKDDQEKKPCSVDAGHIIPERTRDKHESYCSQIHRGYSREELDADQSSRFFYEKATTVVPVILDWSTCPLPLTSERYLSELSAEERCAVYDYCVATGKATNKMISFPKEQLMLLEDQEDKTDDQNKDIPEHLQQLMQERDLKRKRQKYRAKNVHITQKSHTEIIREVLANQMELLHRRWSDEERAKRKSDEKEEQINSEKDMEQSRKSWSHRSLDRRRHRSRDRSGGDDNSSRKRRHRSTSREDSPDRHRSDRHRHKHHKHKHHRHSRRHGDRDHDDSRHDTRKDDNRDNRDHDNNSSHKPDGSTGATDEENSLKMNKKEDLLAAVKKEDDVEKDSG</sequence>
<feature type="compositionally biased region" description="Basic and acidic residues" evidence="1">
    <location>
        <begin position="246"/>
        <end position="256"/>
    </location>
</feature>
<evidence type="ECO:0000313" key="2">
    <source>
        <dbReference type="EMBL" id="KAK2176365.1"/>
    </source>
</evidence>
<comment type="caution">
    <text evidence="2">The sequence shown here is derived from an EMBL/GenBank/DDBJ whole genome shotgun (WGS) entry which is preliminary data.</text>
</comment>